<dbReference type="HOGENOM" id="CLU_1871708_0_0_0"/>
<feature type="transmembrane region" description="Helical" evidence="1">
    <location>
        <begin position="122"/>
        <end position="142"/>
    </location>
</feature>
<evidence type="ECO:0008006" key="4">
    <source>
        <dbReference type="Google" id="ProtNLM"/>
    </source>
</evidence>
<keyword evidence="1" id="KW-0472">Membrane</keyword>
<evidence type="ECO:0000256" key="1">
    <source>
        <dbReference type="SAM" id="Phobius"/>
    </source>
</evidence>
<dbReference type="KEGG" id="rca:Rcas_1954"/>
<sequence length="144" mass="16319">MYYQFLLLVHVVCFALWMGAVAASLLVVRTFESRLTTIVGDVTSDAALLRAYIRREVKFVDVVFAGVLVSGIVLAQLYTGWTSWVLTKIGLFVAQFVATMAYIQVFIRPLTYPCPPHLYRRWYGLFAVSLGFFAITLMVVFFGR</sequence>
<dbReference type="STRING" id="383372.Rcas_1954"/>
<dbReference type="EMBL" id="CP000804">
    <property type="protein sequence ID" value="ABU58043.1"/>
    <property type="molecule type" value="Genomic_DNA"/>
</dbReference>
<evidence type="ECO:0000313" key="3">
    <source>
        <dbReference type="Proteomes" id="UP000000263"/>
    </source>
</evidence>
<proteinExistence type="predicted"/>
<keyword evidence="1" id="KW-1133">Transmembrane helix</keyword>
<dbReference type="AlphaFoldDB" id="A7NKM3"/>
<dbReference type="OrthoDB" id="157664at2"/>
<dbReference type="eggNOG" id="ENOG5032TZ6">
    <property type="taxonomic scope" value="Bacteria"/>
</dbReference>
<reference evidence="2 3" key="1">
    <citation type="submission" date="2007-08" db="EMBL/GenBank/DDBJ databases">
        <title>Complete sequence of Roseiflexus castenholzii DSM 13941.</title>
        <authorList>
            <consortium name="US DOE Joint Genome Institute"/>
            <person name="Copeland A."/>
            <person name="Lucas S."/>
            <person name="Lapidus A."/>
            <person name="Barry K."/>
            <person name="Glavina del Rio T."/>
            <person name="Dalin E."/>
            <person name="Tice H."/>
            <person name="Pitluck S."/>
            <person name="Thompson L.S."/>
            <person name="Brettin T."/>
            <person name="Bruce D."/>
            <person name="Detter J.C."/>
            <person name="Han C."/>
            <person name="Tapia R."/>
            <person name="Schmutz J."/>
            <person name="Larimer F."/>
            <person name="Land M."/>
            <person name="Hauser L."/>
            <person name="Kyrpides N."/>
            <person name="Mikhailova N."/>
            <person name="Bryant D.A."/>
            <person name="Hanada S."/>
            <person name="Tsukatani Y."/>
            <person name="Richardson P."/>
        </authorList>
    </citation>
    <scope>NUCLEOTIDE SEQUENCE [LARGE SCALE GENOMIC DNA]</scope>
    <source>
        <strain evidence="3">DSM 13941 / HLO8</strain>
    </source>
</reference>
<gene>
    <name evidence="2" type="ordered locus">Rcas_1954</name>
</gene>
<keyword evidence="3" id="KW-1185">Reference proteome</keyword>
<accession>A7NKM3</accession>
<protein>
    <recommendedName>
        <fullName evidence="4">Integral membrane protein</fullName>
    </recommendedName>
</protein>
<dbReference type="Proteomes" id="UP000000263">
    <property type="component" value="Chromosome"/>
</dbReference>
<feature type="transmembrane region" description="Helical" evidence="1">
    <location>
        <begin position="89"/>
        <end position="110"/>
    </location>
</feature>
<feature type="transmembrane region" description="Helical" evidence="1">
    <location>
        <begin position="59"/>
        <end position="77"/>
    </location>
</feature>
<organism evidence="2 3">
    <name type="scientific">Roseiflexus castenholzii (strain DSM 13941 / HLO8)</name>
    <dbReference type="NCBI Taxonomy" id="383372"/>
    <lineage>
        <taxon>Bacteria</taxon>
        <taxon>Bacillati</taxon>
        <taxon>Chloroflexota</taxon>
        <taxon>Chloroflexia</taxon>
        <taxon>Chloroflexales</taxon>
        <taxon>Roseiflexineae</taxon>
        <taxon>Roseiflexaceae</taxon>
        <taxon>Roseiflexus</taxon>
    </lineage>
</organism>
<evidence type="ECO:0000313" key="2">
    <source>
        <dbReference type="EMBL" id="ABU58043.1"/>
    </source>
</evidence>
<keyword evidence="1" id="KW-0812">Transmembrane</keyword>
<name>A7NKM3_ROSCS</name>
<dbReference type="RefSeq" id="WP_012120467.1">
    <property type="nucleotide sequence ID" value="NC_009767.1"/>
</dbReference>
<feature type="transmembrane region" description="Helical" evidence="1">
    <location>
        <begin position="6"/>
        <end position="28"/>
    </location>
</feature>